<keyword evidence="10" id="KW-1185">Reference proteome</keyword>
<gene>
    <name evidence="9" type="ORF">JOC74_001563</name>
</gene>
<comment type="similarity">
    <text evidence="2">Belongs to the EssA family.</text>
</comment>
<keyword evidence="3" id="KW-1003">Cell membrane</keyword>
<organism evidence="9 10">
    <name type="scientific">Bacillus capparidis</name>
    <dbReference type="NCBI Taxonomy" id="1840411"/>
    <lineage>
        <taxon>Bacteria</taxon>
        <taxon>Bacillati</taxon>
        <taxon>Bacillota</taxon>
        <taxon>Bacilli</taxon>
        <taxon>Bacillales</taxon>
        <taxon>Bacillaceae</taxon>
        <taxon>Bacillus</taxon>
    </lineage>
</organism>
<name>A0ABS4CVK3_9BACI</name>
<sequence length="156" mass="17915">MKRNFSKRGTMLFLLPFLFSFPVYANADSNGVNVKPNQYQEKEIKRNTDYLHEDSLYQQKNQLSEDQLMLKFEGQKPNKNTLLADHLFKETKEETNTITAKSKQLDVSFQRKLKASEEEIDSKGESNQSFLITGLFVGVILLGIGALFFLIPKTTQ</sequence>
<evidence type="ECO:0000313" key="10">
    <source>
        <dbReference type="Proteomes" id="UP000674416"/>
    </source>
</evidence>
<evidence type="ECO:0000256" key="6">
    <source>
        <dbReference type="ARBA" id="ARBA00023136"/>
    </source>
</evidence>
<evidence type="ECO:0000313" key="9">
    <source>
        <dbReference type="EMBL" id="MBP1081070.1"/>
    </source>
</evidence>
<evidence type="ECO:0000256" key="2">
    <source>
        <dbReference type="ARBA" id="ARBA00008570"/>
    </source>
</evidence>
<dbReference type="InterPro" id="IPR018920">
    <property type="entry name" value="EssA/YueC"/>
</dbReference>
<evidence type="ECO:0000256" key="5">
    <source>
        <dbReference type="ARBA" id="ARBA00022989"/>
    </source>
</evidence>
<protein>
    <submittedName>
        <fullName evidence="9">Type VII secretion protein EssA</fullName>
    </submittedName>
</protein>
<evidence type="ECO:0000256" key="8">
    <source>
        <dbReference type="SAM" id="SignalP"/>
    </source>
</evidence>
<evidence type="ECO:0000256" key="7">
    <source>
        <dbReference type="SAM" id="Phobius"/>
    </source>
</evidence>
<feature type="chain" id="PRO_5046862003" evidence="8">
    <location>
        <begin position="26"/>
        <end position="156"/>
    </location>
</feature>
<feature type="transmembrane region" description="Helical" evidence="7">
    <location>
        <begin position="130"/>
        <end position="151"/>
    </location>
</feature>
<dbReference type="InterPro" id="IPR034026">
    <property type="entry name" value="EssA"/>
</dbReference>
<comment type="caution">
    <text evidence="9">The sequence shown here is derived from an EMBL/GenBank/DDBJ whole genome shotgun (WGS) entry which is preliminary data.</text>
</comment>
<keyword evidence="8" id="KW-0732">Signal</keyword>
<dbReference type="RefSeq" id="WP_053604009.1">
    <property type="nucleotide sequence ID" value="NZ_JAFDST010000002.1"/>
</dbReference>
<keyword evidence="4 7" id="KW-0812">Transmembrane</keyword>
<keyword evidence="5 7" id="KW-1133">Transmembrane helix</keyword>
<evidence type="ECO:0000256" key="3">
    <source>
        <dbReference type="ARBA" id="ARBA00022475"/>
    </source>
</evidence>
<dbReference type="Pfam" id="PF10661">
    <property type="entry name" value="EssA"/>
    <property type="match status" value="1"/>
</dbReference>
<evidence type="ECO:0000256" key="4">
    <source>
        <dbReference type="ARBA" id="ARBA00022692"/>
    </source>
</evidence>
<reference evidence="9 10" key="1">
    <citation type="submission" date="2021-01" db="EMBL/GenBank/DDBJ databases">
        <title>Genomic Encyclopedia of Type Strains, Phase IV (KMG-IV): sequencing the most valuable type-strain genomes for metagenomic binning, comparative biology and taxonomic classification.</title>
        <authorList>
            <person name="Goeker M."/>
        </authorList>
    </citation>
    <scope>NUCLEOTIDE SEQUENCE [LARGE SCALE GENOMIC DNA]</scope>
    <source>
        <strain evidence="9 10">DSM 103394</strain>
    </source>
</reference>
<comment type="subcellular location">
    <subcellularLocation>
        <location evidence="1">Cell membrane</location>
        <topology evidence="1">Single-pass membrane protein</topology>
    </subcellularLocation>
</comment>
<accession>A0ABS4CVK3</accession>
<keyword evidence="6 7" id="KW-0472">Membrane</keyword>
<feature type="signal peptide" evidence="8">
    <location>
        <begin position="1"/>
        <end position="25"/>
    </location>
</feature>
<dbReference type="NCBIfam" id="TIGR03927">
    <property type="entry name" value="T7SS_EssA_Firm"/>
    <property type="match status" value="1"/>
</dbReference>
<evidence type="ECO:0000256" key="1">
    <source>
        <dbReference type="ARBA" id="ARBA00004162"/>
    </source>
</evidence>
<dbReference type="EMBL" id="JAFDST010000002">
    <property type="protein sequence ID" value="MBP1081070.1"/>
    <property type="molecule type" value="Genomic_DNA"/>
</dbReference>
<proteinExistence type="inferred from homology"/>
<dbReference type="Proteomes" id="UP000674416">
    <property type="component" value="Unassembled WGS sequence"/>
</dbReference>